<keyword evidence="7 9" id="KW-0067">ATP-binding</keyword>
<dbReference type="GO" id="GO:0008776">
    <property type="term" value="F:acetate kinase activity"/>
    <property type="evidence" value="ECO:0007669"/>
    <property type="project" value="UniProtKB-UniRule"/>
</dbReference>
<keyword evidence="6 9" id="KW-0418">Kinase</keyword>
<evidence type="ECO:0000313" key="11">
    <source>
        <dbReference type="EMBL" id="SMX36632.1"/>
    </source>
</evidence>
<comment type="function">
    <text evidence="9">Catalyzes the formation of acetyl phosphate from acetate and ATP. Can also catalyze the reverse reaction.</text>
</comment>
<dbReference type="AlphaFoldDB" id="A0A238K3F2"/>
<dbReference type="GO" id="GO:0005524">
    <property type="term" value="F:ATP binding"/>
    <property type="evidence" value="ECO:0007669"/>
    <property type="project" value="UniProtKB-KW"/>
</dbReference>
<comment type="similarity">
    <text evidence="1 9 10">Belongs to the acetokinase family.</text>
</comment>
<comment type="pathway">
    <text evidence="9">Metabolic intermediate biosynthesis; acetyl-CoA biosynthesis; acetyl-CoA from acetate: step 1/2.</text>
</comment>
<dbReference type="SUPFAM" id="SSF53067">
    <property type="entry name" value="Actin-like ATPase domain"/>
    <property type="match status" value="2"/>
</dbReference>
<reference evidence="12" key="1">
    <citation type="submission" date="2017-05" db="EMBL/GenBank/DDBJ databases">
        <authorList>
            <person name="Rodrigo-Torres L."/>
            <person name="Arahal R. D."/>
            <person name="Lucena T."/>
        </authorList>
    </citation>
    <scope>NUCLEOTIDE SEQUENCE [LARGE SCALE GENOMIC DNA]</scope>
    <source>
        <strain evidence="12">CECT 8715</strain>
    </source>
</reference>
<dbReference type="NCBIfam" id="TIGR00016">
    <property type="entry name" value="ackA"/>
    <property type="match status" value="1"/>
</dbReference>
<dbReference type="GO" id="GO:0006085">
    <property type="term" value="P:acetyl-CoA biosynthetic process"/>
    <property type="evidence" value="ECO:0007669"/>
    <property type="project" value="UniProtKB-UniRule"/>
</dbReference>
<dbReference type="PANTHER" id="PTHR21060:SF21">
    <property type="entry name" value="ACETATE KINASE"/>
    <property type="match status" value="1"/>
</dbReference>
<dbReference type="PROSITE" id="PS01075">
    <property type="entry name" value="ACETATE_KINASE_1"/>
    <property type="match status" value="1"/>
</dbReference>
<feature type="binding site" evidence="9">
    <location>
        <position position="8"/>
    </location>
    <ligand>
        <name>Mg(2+)</name>
        <dbReference type="ChEBI" id="CHEBI:18420"/>
    </ligand>
</feature>
<feature type="site" description="Transition state stabilizer" evidence="9">
    <location>
        <position position="179"/>
    </location>
</feature>
<feature type="site" description="Transition state stabilizer" evidence="9">
    <location>
        <position position="239"/>
    </location>
</feature>
<evidence type="ECO:0000256" key="9">
    <source>
        <dbReference type="HAMAP-Rule" id="MF_00020"/>
    </source>
</evidence>
<feature type="binding site" evidence="9">
    <location>
        <begin position="206"/>
        <end position="210"/>
    </location>
    <ligand>
        <name>ATP</name>
        <dbReference type="ChEBI" id="CHEBI:30616"/>
    </ligand>
</feature>
<dbReference type="Gene3D" id="3.30.420.40">
    <property type="match status" value="2"/>
</dbReference>
<dbReference type="PIRSF" id="PIRSF000722">
    <property type="entry name" value="Acetate_prop_kin"/>
    <property type="match status" value="1"/>
</dbReference>
<evidence type="ECO:0000256" key="4">
    <source>
        <dbReference type="ARBA" id="ARBA00022723"/>
    </source>
</evidence>
<evidence type="ECO:0000256" key="3">
    <source>
        <dbReference type="ARBA" id="ARBA00022679"/>
    </source>
</evidence>
<feature type="binding site" evidence="9">
    <location>
        <position position="15"/>
    </location>
    <ligand>
        <name>ATP</name>
        <dbReference type="ChEBI" id="CHEBI:30616"/>
    </ligand>
</feature>
<comment type="subcellular location">
    <subcellularLocation>
        <location evidence="9">Cytoplasm</location>
    </subcellularLocation>
</comment>
<feature type="binding site" evidence="9">
    <location>
        <position position="377"/>
    </location>
    <ligand>
        <name>Mg(2+)</name>
        <dbReference type="ChEBI" id="CHEBI:18420"/>
    </ligand>
</feature>
<dbReference type="PANTHER" id="PTHR21060">
    <property type="entry name" value="ACETATE KINASE"/>
    <property type="match status" value="1"/>
</dbReference>
<comment type="catalytic activity">
    <reaction evidence="9">
        <text>acetate + ATP = acetyl phosphate + ADP</text>
        <dbReference type="Rhea" id="RHEA:11352"/>
        <dbReference type="ChEBI" id="CHEBI:22191"/>
        <dbReference type="ChEBI" id="CHEBI:30089"/>
        <dbReference type="ChEBI" id="CHEBI:30616"/>
        <dbReference type="ChEBI" id="CHEBI:456216"/>
        <dbReference type="EC" id="2.7.2.1"/>
    </reaction>
</comment>
<evidence type="ECO:0000256" key="10">
    <source>
        <dbReference type="RuleBase" id="RU003835"/>
    </source>
</evidence>
<dbReference type="Pfam" id="PF00871">
    <property type="entry name" value="Acetate_kinase"/>
    <property type="match status" value="1"/>
</dbReference>
<evidence type="ECO:0000313" key="12">
    <source>
        <dbReference type="Proteomes" id="UP000202485"/>
    </source>
</evidence>
<evidence type="ECO:0000256" key="1">
    <source>
        <dbReference type="ARBA" id="ARBA00008748"/>
    </source>
</evidence>
<dbReference type="UniPathway" id="UPA00340">
    <property type="reaction ID" value="UER00458"/>
</dbReference>
<keyword evidence="3 9" id="KW-0808">Transferase</keyword>
<dbReference type="RefSeq" id="WP_093962891.1">
    <property type="nucleotide sequence ID" value="NZ_FXYG01000001.1"/>
</dbReference>
<dbReference type="InterPro" id="IPR000890">
    <property type="entry name" value="Aliphatic_acid_kin_short-chain"/>
</dbReference>
<accession>A0A238K3F2</accession>
<comment type="cofactor">
    <cofactor evidence="9">
        <name>Mg(2+)</name>
        <dbReference type="ChEBI" id="CHEBI:18420"/>
    </cofactor>
    <cofactor evidence="9">
        <name>Mn(2+)</name>
        <dbReference type="ChEBI" id="CHEBI:29035"/>
    </cofactor>
    <text evidence="9">Mg(2+). Can also accept Mn(2+).</text>
</comment>
<organism evidence="11 12">
    <name type="scientific">Ruegeria arenilitoris</name>
    <dbReference type="NCBI Taxonomy" id="1173585"/>
    <lineage>
        <taxon>Bacteria</taxon>
        <taxon>Pseudomonadati</taxon>
        <taxon>Pseudomonadota</taxon>
        <taxon>Alphaproteobacteria</taxon>
        <taxon>Rhodobacterales</taxon>
        <taxon>Roseobacteraceae</taxon>
        <taxon>Ruegeria</taxon>
    </lineage>
</organism>
<dbReference type="InterPro" id="IPR023865">
    <property type="entry name" value="Aliphatic_acid_kinase_CS"/>
</dbReference>
<keyword evidence="4 9" id="KW-0479">Metal-binding</keyword>
<protein>
    <recommendedName>
        <fullName evidence="9">Acetate kinase</fullName>
        <ecNumber evidence="9">2.7.2.1</ecNumber>
    </recommendedName>
    <alternativeName>
        <fullName evidence="9">Acetokinase</fullName>
    </alternativeName>
</protein>
<dbReference type="GO" id="GO:0000287">
    <property type="term" value="F:magnesium ion binding"/>
    <property type="evidence" value="ECO:0007669"/>
    <property type="project" value="UniProtKB-UniRule"/>
</dbReference>
<evidence type="ECO:0000256" key="6">
    <source>
        <dbReference type="ARBA" id="ARBA00022777"/>
    </source>
</evidence>
<dbReference type="PRINTS" id="PR00471">
    <property type="entry name" value="ACETATEKNASE"/>
</dbReference>
<evidence type="ECO:0000256" key="7">
    <source>
        <dbReference type="ARBA" id="ARBA00022840"/>
    </source>
</evidence>
<keyword evidence="2 9" id="KW-0963">Cytoplasm</keyword>
<dbReference type="GO" id="GO:0006083">
    <property type="term" value="P:acetate metabolic process"/>
    <property type="evidence" value="ECO:0007669"/>
    <property type="project" value="TreeGrafter"/>
</dbReference>
<gene>
    <name evidence="9 11" type="primary">ackA</name>
    <name evidence="11" type="ORF">RUA8715_01468</name>
</gene>
<dbReference type="OrthoDB" id="9802453at2"/>
<keyword evidence="8 9" id="KW-0460">Magnesium</keyword>
<dbReference type="InterPro" id="IPR004372">
    <property type="entry name" value="Ac/propionate_kinase"/>
</dbReference>
<keyword evidence="5 9" id="KW-0547">Nucleotide-binding</keyword>
<dbReference type="EC" id="2.7.2.1" evidence="9"/>
<dbReference type="EMBL" id="FXYG01000001">
    <property type="protein sequence ID" value="SMX36632.1"/>
    <property type="molecule type" value="Genomic_DNA"/>
</dbReference>
<sequence>MSHVITLNAGSSSLKFGLFSLPSDDPVAICTGIVDRIGSAGATIRAKTSDGRTLGGDVADGIADHHEALNHVLDLIIQQFPAANIAAVGHRIVHGGPDHDQPILLTPESLAALDELSPFAPLHQPYNLSGVRASVERFPDAVQVACFDTAFHRSHPWVNDTFALPTEYYDKGVRRYGFHGLSYEYISGHLAKTAPLLHGGRVIVAHLGNGASMCGMIHGRSVGSSMGFSAIDGLPMGTRCGQLDPGVVLYLMDQKGMSVDEITELLYRKSGLLGLSGLSSDMRTLEKSDSGSARRAISYFNFRARRELGALAAVLGGLDAVVFTGGIGENSALVRERICVNMGWLGIELDHDANTDHARIISTPLSRVQVMVIPTNEELVIARAAARFVYPHMYETLLDKASPAAPPPADGSGPE</sequence>
<feature type="active site" description="Proton donor/acceptor" evidence="9">
    <location>
        <position position="148"/>
    </location>
</feature>
<name>A0A238K3F2_9RHOB</name>
<evidence type="ECO:0000256" key="2">
    <source>
        <dbReference type="ARBA" id="ARBA00022490"/>
    </source>
</evidence>
<proteinExistence type="inferred from homology"/>
<dbReference type="InterPro" id="IPR043129">
    <property type="entry name" value="ATPase_NBD"/>
</dbReference>
<feature type="binding site" evidence="9">
    <location>
        <begin position="281"/>
        <end position="283"/>
    </location>
    <ligand>
        <name>ATP</name>
        <dbReference type="ChEBI" id="CHEBI:30616"/>
    </ligand>
</feature>
<dbReference type="GO" id="GO:0005829">
    <property type="term" value="C:cytosol"/>
    <property type="evidence" value="ECO:0007669"/>
    <property type="project" value="TreeGrafter"/>
</dbReference>
<dbReference type="HAMAP" id="MF_00020">
    <property type="entry name" value="Acetate_kinase"/>
    <property type="match status" value="1"/>
</dbReference>
<feature type="binding site" evidence="9">
    <location>
        <position position="91"/>
    </location>
    <ligand>
        <name>substrate</name>
    </ligand>
</feature>
<evidence type="ECO:0000256" key="5">
    <source>
        <dbReference type="ARBA" id="ARBA00022741"/>
    </source>
</evidence>
<keyword evidence="12" id="KW-1185">Reference proteome</keyword>
<feature type="binding site" evidence="9">
    <location>
        <begin position="326"/>
        <end position="330"/>
    </location>
    <ligand>
        <name>ATP</name>
        <dbReference type="ChEBI" id="CHEBI:30616"/>
    </ligand>
</feature>
<evidence type="ECO:0000256" key="8">
    <source>
        <dbReference type="ARBA" id="ARBA00022842"/>
    </source>
</evidence>
<comment type="subunit">
    <text evidence="9">Homodimer.</text>
</comment>
<dbReference type="Proteomes" id="UP000202485">
    <property type="component" value="Unassembled WGS sequence"/>
</dbReference>